<dbReference type="AlphaFoldDB" id="T1KHI0"/>
<sequence length="170" mass="19026">MIWRYIFLIGLYWSIVDYVSSAALSEPMMVNGENIEETSSPVATDWKRIADCFKRKLGPKSDRETEVRCAGREMVAVFATMRSTSCKNCHLYFHCLANYNAIYNCGQAARALNAVEAVGACHDFDEERDEFEASKHGRSGGDCAARYLCSANCNYNPASATCSRVNCRTR</sequence>
<dbReference type="KEGG" id="tut:107364054"/>
<reference evidence="2" key="2">
    <citation type="submission" date="2015-06" db="UniProtKB">
        <authorList>
            <consortium name="EnsemblMetazoa"/>
        </authorList>
    </citation>
    <scope>IDENTIFICATION</scope>
</reference>
<dbReference type="Gene3D" id="1.10.132.110">
    <property type="entry name" value="Serum amyloid A protein"/>
    <property type="match status" value="1"/>
</dbReference>
<dbReference type="Proteomes" id="UP000015104">
    <property type="component" value="Unassembled WGS sequence"/>
</dbReference>
<gene>
    <name evidence="2" type="primary">107364054</name>
</gene>
<dbReference type="HOGENOM" id="CLU_1572665_0_0_1"/>
<dbReference type="OMA" id="RSIYCEN"/>
<dbReference type="OrthoDB" id="6515966at2759"/>
<accession>T1KHI0</accession>
<protein>
    <submittedName>
        <fullName evidence="2">Uncharacterized protein</fullName>
    </submittedName>
</protein>
<dbReference type="EMBL" id="CAEY01000075">
    <property type="status" value="NOT_ANNOTATED_CDS"/>
    <property type="molecule type" value="Genomic_DNA"/>
</dbReference>
<organism evidence="2 3">
    <name type="scientific">Tetranychus urticae</name>
    <name type="common">Two-spotted spider mite</name>
    <dbReference type="NCBI Taxonomy" id="32264"/>
    <lineage>
        <taxon>Eukaryota</taxon>
        <taxon>Metazoa</taxon>
        <taxon>Ecdysozoa</taxon>
        <taxon>Arthropoda</taxon>
        <taxon>Chelicerata</taxon>
        <taxon>Arachnida</taxon>
        <taxon>Acari</taxon>
        <taxon>Acariformes</taxon>
        <taxon>Trombidiformes</taxon>
        <taxon>Prostigmata</taxon>
        <taxon>Eleutherengona</taxon>
        <taxon>Raphignathae</taxon>
        <taxon>Tetranychoidea</taxon>
        <taxon>Tetranychidae</taxon>
        <taxon>Tetranychus</taxon>
    </lineage>
</organism>
<keyword evidence="1" id="KW-0732">Signal</keyword>
<reference evidence="3" key="1">
    <citation type="submission" date="2011-08" db="EMBL/GenBank/DDBJ databases">
        <authorList>
            <person name="Rombauts S."/>
        </authorList>
    </citation>
    <scope>NUCLEOTIDE SEQUENCE</scope>
    <source>
        <strain evidence="3">London</strain>
    </source>
</reference>
<name>T1KHI0_TETUR</name>
<evidence type="ECO:0000256" key="1">
    <source>
        <dbReference type="SAM" id="SignalP"/>
    </source>
</evidence>
<dbReference type="EnsemblMetazoa" id="tetur11g04470.1">
    <property type="protein sequence ID" value="tetur11g04470.1"/>
    <property type="gene ID" value="tetur11g04470"/>
</dbReference>
<feature type="signal peptide" evidence="1">
    <location>
        <begin position="1"/>
        <end position="21"/>
    </location>
</feature>
<evidence type="ECO:0000313" key="2">
    <source>
        <dbReference type="EnsemblMetazoa" id="tetur11g04470.1"/>
    </source>
</evidence>
<proteinExistence type="predicted"/>
<dbReference type="eggNOG" id="ENOG502SC0P">
    <property type="taxonomic scope" value="Eukaryota"/>
</dbReference>
<evidence type="ECO:0000313" key="3">
    <source>
        <dbReference type="Proteomes" id="UP000015104"/>
    </source>
</evidence>
<feature type="chain" id="PRO_5004591611" evidence="1">
    <location>
        <begin position="22"/>
        <end position="170"/>
    </location>
</feature>
<dbReference type="KEGG" id="tut:107364156"/>
<keyword evidence="3" id="KW-1185">Reference proteome</keyword>